<evidence type="ECO:0000313" key="1">
    <source>
        <dbReference type="EMBL" id="RCA09446.1"/>
    </source>
</evidence>
<gene>
    <name evidence="1" type="ORF">EA71_03057</name>
</gene>
<sequence length="145" mass="16931">MKNIPITPDLQQSFNYIKANSLIKERQKSSSHIEGVMYDRKKVKVADEKENDVWNHMSSLSECTSDAVASLAVAVDQAQERELLAAQTTIEITRMWNALYFSRCYQLEWSTKSQELEEIENKRKARHARKMITQRKGVCFFINER</sequence>
<reference evidence="1 2" key="1">
    <citation type="submission" date="2015-06" db="EMBL/GenBank/DDBJ databases">
        <title>The Genome Sequence of Enterococcus durans 4EA1.</title>
        <authorList>
            <consortium name="The Broad Institute Genomics Platform"/>
            <consortium name="The Broad Institute Genome Sequencing Center for Infectious Disease"/>
            <person name="Earl A.M."/>
            <person name="Van Tyne D."/>
            <person name="Lebreton F."/>
            <person name="Saavedra J.T."/>
            <person name="Gilmore M.S."/>
            <person name="Manson Mcguire A."/>
            <person name="Clock S."/>
            <person name="Crupain M."/>
            <person name="Rangan U."/>
            <person name="Young S."/>
            <person name="Abouelleil A."/>
            <person name="Cao P."/>
            <person name="Chapman S.B."/>
            <person name="Griggs A."/>
            <person name="Priest M."/>
            <person name="Shea T."/>
            <person name="Wortman J."/>
            <person name="Nusbaum C."/>
            <person name="Birren B."/>
        </authorList>
    </citation>
    <scope>NUCLEOTIDE SEQUENCE [LARGE SCALE GENOMIC DNA]</scope>
    <source>
        <strain evidence="1 2">4EA1</strain>
    </source>
</reference>
<comment type="caution">
    <text evidence="1">The sequence shown here is derived from an EMBL/GenBank/DDBJ whole genome shotgun (WGS) entry which is preliminary data.</text>
</comment>
<protein>
    <submittedName>
        <fullName evidence="1">Uncharacterized protein</fullName>
    </submittedName>
</protein>
<dbReference type="RefSeq" id="WP_113846470.1">
    <property type="nucleotide sequence ID" value="NZ_LEPB01000009.1"/>
</dbReference>
<dbReference type="AlphaFoldDB" id="A0A367CAA6"/>
<dbReference type="EMBL" id="LEPB01000009">
    <property type="protein sequence ID" value="RCA09446.1"/>
    <property type="molecule type" value="Genomic_DNA"/>
</dbReference>
<evidence type="ECO:0000313" key="2">
    <source>
        <dbReference type="Proteomes" id="UP000252797"/>
    </source>
</evidence>
<dbReference type="Proteomes" id="UP000252797">
    <property type="component" value="Unassembled WGS sequence"/>
</dbReference>
<organism evidence="1 2">
    <name type="scientific">Enterococcus durans</name>
    <dbReference type="NCBI Taxonomy" id="53345"/>
    <lineage>
        <taxon>Bacteria</taxon>
        <taxon>Bacillati</taxon>
        <taxon>Bacillota</taxon>
        <taxon>Bacilli</taxon>
        <taxon>Lactobacillales</taxon>
        <taxon>Enterococcaceae</taxon>
        <taxon>Enterococcus</taxon>
    </lineage>
</organism>
<accession>A0A367CAA6</accession>
<name>A0A367CAA6_9ENTE</name>
<proteinExistence type="predicted"/>